<dbReference type="EMBL" id="BJMN01000023">
    <property type="protein sequence ID" value="GEB58117.1"/>
    <property type="molecule type" value="Genomic_DNA"/>
</dbReference>
<gene>
    <name evidence="2" type="ORF">SGA01_37220</name>
</gene>
<keyword evidence="3" id="KW-1185">Reference proteome</keyword>
<proteinExistence type="predicted"/>
<evidence type="ECO:0000313" key="3">
    <source>
        <dbReference type="Proteomes" id="UP000315226"/>
    </source>
</evidence>
<sequence length="98" mass="10714">MPLTLVVLALWALAFLTLNTVVSVRVWRIRRLPRRRRALPGLLLCAGLAASLSRATGTTIAAETLAFPLYVATAAIGMFELRRHRARSSRLDDSGALT</sequence>
<dbReference type="AlphaFoldDB" id="A0A4Y3RN10"/>
<feature type="transmembrane region" description="Helical" evidence="1">
    <location>
        <begin position="6"/>
        <end position="26"/>
    </location>
</feature>
<keyword evidence="1" id="KW-1133">Transmembrane helix</keyword>
<reference evidence="2 3" key="1">
    <citation type="submission" date="2019-06" db="EMBL/GenBank/DDBJ databases">
        <title>Whole genome shotgun sequence of Streptomyces gardneri NBRC 12865.</title>
        <authorList>
            <person name="Hosoyama A."/>
            <person name="Uohara A."/>
            <person name="Ohji S."/>
            <person name="Ichikawa N."/>
        </authorList>
    </citation>
    <scope>NUCLEOTIDE SEQUENCE [LARGE SCALE GENOMIC DNA]</scope>
    <source>
        <strain evidence="2 3">NBRC 12865</strain>
    </source>
</reference>
<dbReference type="Proteomes" id="UP000315226">
    <property type="component" value="Unassembled WGS sequence"/>
</dbReference>
<evidence type="ECO:0000256" key="1">
    <source>
        <dbReference type="SAM" id="Phobius"/>
    </source>
</evidence>
<dbReference type="OrthoDB" id="4321797at2"/>
<comment type="caution">
    <text evidence="2">The sequence shown here is derived from an EMBL/GenBank/DDBJ whole genome shotgun (WGS) entry which is preliminary data.</text>
</comment>
<organism evidence="2 3">
    <name type="scientific">Streptomyces gardneri</name>
    <dbReference type="NCBI Taxonomy" id="66892"/>
    <lineage>
        <taxon>Bacteria</taxon>
        <taxon>Bacillati</taxon>
        <taxon>Actinomycetota</taxon>
        <taxon>Actinomycetes</taxon>
        <taxon>Kitasatosporales</taxon>
        <taxon>Streptomycetaceae</taxon>
        <taxon>Streptomyces</taxon>
    </lineage>
</organism>
<keyword evidence="1" id="KW-0812">Transmembrane</keyword>
<accession>A0A4Y3RN10</accession>
<name>A0A4Y3RN10_9ACTN</name>
<keyword evidence="1" id="KW-0472">Membrane</keyword>
<protein>
    <submittedName>
        <fullName evidence="2">Uncharacterized protein</fullName>
    </submittedName>
</protein>
<dbReference type="RefSeq" id="WP_141297556.1">
    <property type="nucleotide sequence ID" value="NZ_BJMN01000023.1"/>
</dbReference>
<evidence type="ECO:0000313" key="2">
    <source>
        <dbReference type="EMBL" id="GEB58117.1"/>
    </source>
</evidence>